<dbReference type="EMBL" id="JAZGQL010000033">
    <property type="protein sequence ID" value="MEE6311235.1"/>
    <property type="molecule type" value="Genomic_DNA"/>
</dbReference>
<name>A0ABU7SMV4_9ACTN</name>
<dbReference type="RefSeq" id="WP_331211244.1">
    <property type="nucleotide sequence ID" value="NZ_JAZGQL010000033.1"/>
</dbReference>
<comment type="caution">
    <text evidence="2">The sequence shown here is derived from an EMBL/GenBank/DDBJ whole genome shotgun (WGS) entry which is preliminary data.</text>
</comment>
<organism evidence="2 3">
    <name type="scientific">Plantactinospora veratri</name>
    <dbReference type="NCBI Taxonomy" id="1436122"/>
    <lineage>
        <taxon>Bacteria</taxon>
        <taxon>Bacillati</taxon>
        <taxon>Actinomycetota</taxon>
        <taxon>Actinomycetes</taxon>
        <taxon>Micromonosporales</taxon>
        <taxon>Micromonosporaceae</taxon>
        <taxon>Plantactinospora</taxon>
    </lineage>
</organism>
<dbReference type="Proteomes" id="UP001339911">
    <property type="component" value="Unassembled WGS sequence"/>
</dbReference>
<sequence>MAEDDEPVDDLSVAWAPTADLSTPGPAARLDYGDADQRAEMAGAGSSAPEEAVAPVDAPISVREPFSQAEKRRNQRRMPT</sequence>
<feature type="compositionally biased region" description="Low complexity" evidence="1">
    <location>
        <begin position="48"/>
        <end position="59"/>
    </location>
</feature>
<evidence type="ECO:0000313" key="3">
    <source>
        <dbReference type="Proteomes" id="UP001339911"/>
    </source>
</evidence>
<evidence type="ECO:0000313" key="2">
    <source>
        <dbReference type="EMBL" id="MEE6311235.1"/>
    </source>
</evidence>
<proteinExistence type="predicted"/>
<reference evidence="2 3" key="1">
    <citation type="submission" date="2024-01" db="EMBL/GenBank/DDBJ databases">
        <title>Genome insights into Plantactinospora veratri sp. nov.</title>
        <authorList>
            <person name="Wang L."/>
        </authorList>
    </citation>
    <scope>NUCLEOTIDE SEQUENCE [LARGE SCALE GENOMIC DNA]</scope>
    <source>
        <strain evidence="2 3">NEAU-FHS4</strain>
    </source>
</reference>
<accession>A0ABU7SMV4</accession>
<keyword evidence="3" id="KW-1185">Reference proteome</keyword>
<gene>
    <name evidence="2" type="ORF">V1634_30845</name>
</gene>
<protein>
    <submittedName>
        <fullName evidence="2">Uncharacterized protein</fullName>
    </submittedName>
</protein>
<evidence type="ECO:0000256" key="1">
    <source>
        <dbReference type="SAM" id="MobiDB-lite"/>
    </source>
</evidence>
<feature type="region of interest" description="Disordered" evidence="1">
    <location>
        <begin position="1"/>
        <end position="80"/>
    </location>
</feature>